<evidence type="ECO:0000313" key="6">
    <source>
        <dbReference type="Proteomes" id="UP001330812"/>
    </source>
</evidence>
<feature type="domain" description="3-octaprenyl-4-hydroxybenzoate carboxy-lyase-like Rift-related" evidence="2">
    <location>
        <begin position="103"/>
        <end position="294"/>
    </location>
</feature>
<name>A0ABZ1ID45_9PSEU</name>
<dbReference type="Pfam" id="PF01977">
    <property type="entry name" value="UbiD"/>
    <property type="match status" value="1"/>
</dbReference>
<evidence type="ECO:0000256" key="1">
    <source>
        <dbReference type="ARBA" id="ARBA00010021"/>
    </source>
</evidence>
<dbReference type="PANTHER" id="PTHR30108">
    <property type="entry name" value="3-OCTAPRENYL-4-HYDROXYBENZOATE CARBOXY-LYASE-RELATED"/>
    <property type="match status" value="1"/>
</dbReference>
<dbReference type="EC" id="4.1.1.-" evidence="5"/>
<dbReference type="Gene3D" id="3.40.1670.10">
    <property type="entry name" value="UbiD C-terminal domain-like"/>
    <property type="match status" value="1"/>
</dbReference>
<dbReference type="SUPFAM" id="SSF143968">
    <property type="entry name" value="UbiD C-terminal domain-like"/>
    <property type="match status" value="1"/>
</dbReference>
<feature type="domain" description="3-octaprenyl-4-hydroxybenzoate carboxy-lyase-like N-terminal" evidence="3">
    <location>
        <begin position="16"/>
        <end position="84"/>
    </location>
</feature>
<dbReference type="Pfam" id="PF20695">
    <property type="entry name" value="UbiD_N"/>
    <property type="match status" value="1"/>
</dbReference>
<dbReference type="Proteomes" id="UP001330812">
    <property type="component" value="Chromosome"/>
</dbReference>
<feature type="domain" description="3-octaprenyl-4-hydroxybenzoate carboxy-lyase-like C-terminal" evidence="4">
    <location>
        <begin position="303"/>
        <end position="401"/>
    </location>
</feature>
<keyword evidence="5" id="KW-0456">Lyase</keyword>
<dbReference type="SUPFAM" id="SSF50475">
    <property type="entry name" value="FMN-binding split barrel"/>
    <property type="match status" value="1"/>
</dbReference>
<protein>
    <submittedName>
        <fullName evidence="5">UbiD family decarboxylase</fullName>
        <ecNumber evidence="5">4.1.1.-</ecNumber>
    </submittedName>
</protein>
<evidence type="ECO:0000313" key="5">
    <source>
        <dbReference type="EMBL" id="WSE31974.1"/>
    </source>
</evidence>
<gene>
    <name evidence="5" type="ORF">VSH64_07615</name>
</gene>
<dbReference type="GO" id="GO:0016829">
    <property type="term" value="F:lyase activity"/>
    <property type="evidence" value="ECO:0007669"/>
    <property type="project" value="UniProtKB-KW"/>
</dbReference>
<keyword evidence="6" id="KW-1185">Reference proteome</keyword>
<dbReference type="InterPro" id="IPR049381">
    <property type="entry name" value="UbiD-like_C"/>
</dbReference>
<comment type="similarity">
    <text evidence="1">Belongs to the UbiD family.</text>
</comment>
<dbReference type="NCBIfam" id="TIGR00148">
    <property type="entry name" value="UbiD family decarboxylase"/>
    <property type="match status" value="1"/>
</dbReference>
<dbReference type="Pfam" id="PF20696">
    <property type="entry name" value="UbiD_C"/>
    <property type="match status" value="1"/>
</dbReference>
<reference evidence="5 6" key="1">
    <citation type="journal article" date="2015" name="Int. J. Syst. Evol. Microbiol.">
        <title>Amycolatopsis rhabdoformis sp. nov., an actinomycete isolated from a tropical forest soil.</title>
        <authorList>
            <person name="Souza W.R."/>
            <person name="Silva R.E."/>
            <person name="Goodfellow M."/>
            <person name="Busarakam K."/>
            <person name="Figueiro F.S."/>
            <person name="Ferreira D."/>
            <person name="Rodrigues-Filho E."/>
            <person name="Moraes L.A.B."/>
            <person name="Zucchi T.D."/>
        </authorList>
    </citation>
    <scope>NUCLEOTIDE SEQUENCE [LARGE SCALE GENOMIC DNA]</scope>
    <source>
        <strain evidence="5 6">NCIMB 14900</strain>
    </source>
</reference>
<dbReference type="EMBL" id="CP142149">
    <property type="protein sequence ID" value="WSE31974.1"/>
    <property type="molecule type" value="Genomic_DNA"/>
</dbReference>
<proteinExistence type="inferred from homology"/>
<dbReference type="InterPro" id="IPR049383">
    <property type="entry name" value="UbiD-like_N"/>
</dbReference>
<sequence length="472" mass="50763">MKDLRSFLAEVVSTGAGEVKHVSKQVDPRFGVTAYGAWYDKRGDYPALLFTDVAGSELPCLTNLVATHERMALALGVDTETLTRSSVAGQGRAPHPPVPFEGAAPVQEVVWRGDDADLTRLPIPTHNELDGGPFLTAAVGVTRDPDTGAVNAGIYRHHVYGPKRLGVWFFGSHDGGTIHRKYAERGEPTPIALVIGHHPAFLMGAVSRVPGIGGEYDAAGAYLGESVQTVPAVTSGIPVPAHAEIVIEGHILPDELEEEGPFAEWPGHYVGGGRKPVIEVDAITMRRDAIFQDIQASGREHRLMGALPRIASIHETVQQKVPGLRAVNIPLHARMHCYLSIRKTSDTDPTRAAFAALNTEPENLRAIVIVDDDIDVYDEREVAWAIGTRFDATNDLQIIPRWNGPGGLLPTNWAYDEAGGRTPQRSSAVIVDATKPAPPVVFPARARVPEDALAAVDVEAIQTITDVSQVLG</sequence>
<evidence type="ECO:0000259" key="4">
    <source>
        <dbReference type="Pfam" id="PF20696"/>
    </source>
</evidence>
<dbReference type="PANTHER" id="PTHR30108:SF21">
    <property type="entry name" value="4-HYDROXYBENZOATE DECARBOXYLASE"/>
    <property type="match status" value="1"/>
</dbReference>
<dbReference type="RefSeq" id="WP_326834782.1">
    <property type="nucleotide sequence ID" value="NZ_CP142149.1"/>
</dbReference>
<organism evidence="5 6">
    <name type="scientific">Amycolatopsis rhabdoformis</name>
    <dbReference type="NCBI Taxonomy" id="1448059"/>
    <lineage>
        <taxon>Bacteria</taxon>
        <taxon>Bacillati</taxon>
        <taxon>Actinomycetota</taxon>
        <taxon>Actinomycetes</taxon>
        <taxon>Pseudonocardiales</taxon>
        <taxon>Pseudonocardiaceae</taxon>
        <taxon>Amycolatopsis</taxon>
    </lineage>
</organism>
<accession>A0ABZ1ID45</accession>
<dbReference type="InterPro" id="IPR048304">
    <property type="entry name" value="UbiD_Rift_dom"/>
</dbReference>
<evidence type="ECO:0000259" key="3">
    <source>
        <dbReference type="Pfam" id="PF20695"/>
    </source>
</evidence>
<evidence type="ECO:0000259" key="2">
    <source>
        <dbReference type="Pfam" id="PF01977"/>
    </source>
</evidence>
<dbReference type="InterPro" id="IPR002830">
    <property type="entry name" value="UbiD"/>
</dbReference>